<proteinExistence type="predicted"/>
<sequence>MTIIDFTPPVSTSPIAGKTVVFTGTLETLSRNEAKAHAESLGANVAGSVSKKTDYVVVGADAGSKEKKARELGLNILNEKEWLELIGG</sequence>
<reference evidence="2 3" key="1">
    <citation type="journal article" date="2018" name="Aquat. Microb. Ecol.">
        <title>Gammaproteobacterial methanotrophs dominate.</title>
        <authorList>
            <person name="Rissanen A.J."/>
            <person name="Saarenheimo J."/>
            <person name="Tiirola M."/>
            <person name="Peura S."/>
            <person name="Aalto S.L."/>
            <person name="Karvinen A."/>
            <person name="Nykanen H."/>
        </authorList>
    </citation>
    <scope>NUCLEOTIDE SEQUENCE [LARGE SCALE GENOMIC DNA]</scope>
    <source>
        <strain evidence="2">AMbin10</strain>
    </source>
</reference>
<dbReference type="Proteomes" id="UP000249396">
    <property type="component" value="Unassembled WGS sequence"/>
</dbReference>
<comment type="caution">
    <text evidence="2">The sequence shown here is derived from an EMBL/GenBank/DDBJ whole genome shotgun (WGS) entry which is preliminary data.</text>
</comment>
<dbReference type="SMART" id="SM00292">
    <property type="entry name" value="BRCT"/>
    <property type="match status" value="1"/>
</dbReference>
<organism evidence="2 3">
    <name type="scientific">Candidatus Methylumidiphilus alinenensis</name>
    <dbReference type="NCBI Taxonomy" id="2202197"/>
    <lineage>
        <taxon>Bacteria</taxon>
        <taxon>Pseudomonadati</taxon>
        <taxon>Pseudomonadota</taxon>
        <taxon>Gammaproteobacteria</taxon>
        <taxon>Methylococcales</taxon>
        <taxon>Candidatus Methylumidiphilus</taxon>
    </lineage>
</organism>
<gene>
    <name evidence="2" type="ORF">DM484_22095</name>
</gene>
<dbReference type="Pfam" id="PF00533">
    <property type="entry name" value="BRCT"/>
    <property type="match status" value="1"/>
</dbReference>
<dbReference type="EMBL" id="QJPH01000443">
    <property type="protein sequence ID" value="PZN73848.1"/>
    <property type="molecule type" value="Genomic_DNA"/>
</dbReference>
<evidence type="ECO:0000313" key="2">
    <source>
        <dbReference type="EMBL" id="PZN73848.1"/>
    </source>
</evidence>
<dbReference type="Gene3D" id="3.40.50.10190">
    <property type="entry name" value="BRCT domain"/>
    <property type="match status" value="1"/>
</dbReference>
<accession>A0A2W4R104</accession>
<dbReference type="InterPro" id="IPR036420">
    <property type="entry name" value="BRCT_dom_sf"/>
</dbReference>
<dbReference type="PROSITE" id="PS50172">
    <property type="entry name" value="BRCT"/>
    <property type="match status" value="1"/>
</dbReference>
<dbReference type="AlphaFoldDB" id="A0A2W4R104"/>
<evidence type="ECO:0000259" key="1">
    <source>
        <dbReference type="PROSITE" id="PS50172"/>
    </source>
</evidence>
<dbReference type="InterPro" id="IPR001357">
    <property type="entry name" value="BRCT_dom"/>
</dbReference>
<dbReference type="CDD" id="cd17748">
    <property type="entry name" value="BRCT_DNA_ligase_like"/>
    <property type="match status" value="1"/>
</dbReference>
<protein>
    <recommendedName>
        <fullName evidence="1">BRCT domain-containing protein</fullName>
    </recommendedName>
</protein>
<name>A0A2W4R104_9GAMM</name>
<feature type="domain" description="BRCT" evidence="1">
    <location>
        <begin position="10"/>
        <end position="83"/>
    </location>
</feature>
<evidence type="ECO:0000313" key="3">
    <source>
        <dbReference type="Proteomes" id="UP000249396"/>
    </source>
</evidence>
<dbReference type="SUPFAM" id="SSF52113">
    <property type="entry name" value="BRCT domain"/>
    <property type="match status" value="1"/>
</dbReference>